<dbReference type="EMBL" id="BEYU01000121">
    <property type="protein sequence ID" value="GBG32327.1"/>
    <property type="molecule type" value="Genomic_DNA"/>
</dbReference>
<keyword evidence="13" id="KW-0472">Membrane</keyword>
<keyword evidence="18" id="KW-1185">Reference proteome</keyword>
<comment type="subunit">
    <text evidence="16">Complex I is composed of 45 different subunits. Interacts with BCAP31.</text>
</comment>
<evidence type="ECO:0000256" key="7">
    <source>
        <dbReference type="ARBA" id="ARBA00022692"/>
    </source>
</evidence>
<protein>
    <recommendedName>
        <fullName evidence="4">NADH dehydrogenase [ubiquinone] 1 beta subcomplex subunit 11, mitochondrial</fullName>
    </recommendedName>
    <alternativeName>
        <fullName evidence="15">Complex I-ESSS</fullName>
    </alternativeName>
    <alternativeName>
        <fullName evidence="14">NADH-ubiquinone oxidoreductase ESSS subunit</fullName>
    </alternativeName>
</protein>
<keyword evidence="10" id="KW-0249">Electron transport</keyword>
<keyword evidence="12" id="KW-0496">Mitochondrion</keyword>
<comment type="similarity">
    <text evidence="3">Belongs to the complex I NDUFB11 subunit family.</text>
</comment>
<evidence type="ECO:0000313" key="17">
    <source>
        <dbReference type="EMBL" id="GBG32327.1"/>
    </source>
</evidence>
<keyword evidence="8" id="KW-0999">Mitochondrion inner membrane</keyword>
<dbReference type="GO" id="GO:0005743">
    <property type="term" value="C:mitochondrial inner membrane"/>
    <property type="evidence" value="ECO:0007669"/>
    <property type="project" value="UniProtKB-SubCell"/>
</dbReference>
<dbReference type="OrthoDB" id="188299at2759"/>
<evidence type="ECO:0000256" key="15">
    <source>
        <dbReference type="ARBA" id="ARBA00031387"/>
    </source>
</evidence>
<keyword evidence="11" id="KW-1133">Transmembrane helix</keyword>
<organism evidence="17 18">
    <name type="scientific">Hondaea fermentalgiana</name>
    <dbReference type="NCBI Taxonomy" id="2315210"/>
    <lineage>
        <taxon>Eukaryota</taxon>
        <taxon>Sar</taxon>
        <taxon>Stramenopiles</taxon>
        <taxon>Bigyra</taxon>
        <taxon>Labyrinthulomycetes</taxon>
        <taxon>Thraustochytrida</taxon>
        <taxon>Thraustochytriidae</taxon>
        <taxon>Hondaea</taxon>
    </lineage>
</organism>
<evidence type="ECO:0000256" key="5">
    <source>
        <dbReference type="ARBA" id="ARBA00022448"/>
    </source>
</evidence>
<dbReference type="InParanoid" id="A0A2R5GN52"/>
<evidence type="ECO:0000256" key="12">
    <source>
        <dbReference type="ARBA" id="ARBA00023128"/>
    </source>
</evidence>
<evidence type="ECO:0000256" key="11">
    <source>
        <dbReference type="ARBA" id="ARBA00022989"/>
    </source>
</evidence>
<evidence type="ECO:0000256" key="4">
    <source>
        <dbReference type="ARBA" id="ARBA00018632"/>
    </source>
</evidence>
<keyword evidence="9" id="KW-0809">Transit peptide</keyword>
<accession>A0A2R5GN52</accession>
<keyword evidence="5" id="KW-0813">Transport</keyword>
<sequence length="133" mass="14415">MSFLAASRVARAAAQIPAQTARLTKTRTMAGSPKPQGQYLFGEAPGAKSEGWETIYIGGMTLCFVTAGVGLWFKPNTDIDVWARDEALTREVLADAGEELEVGRNYSQEKYGNVFTKAGHGLKPTRMADADEE</sequence>
<evidence type="ECO:0000256" key="8">
    <source>
        <dbReference type="ARBA" id="ARBA00022792"/>
    </source>
</evidence>
<reference evidence="17 18" key="1">
    <citation type="submission" date="2017-12" db="EMBL/GenBank/DDBJ databases">
        <title>Sequencing, de novo assembly and annotation of complete genome of a new Thraustochytrid species, strain FCC1311.</title>
        <authorList>
            <person name="Sedici K."/>
            <person name="Godart F."/>
            <person name="Aiese Cigliano R."/>
            <person name="Sanseverino W."/>
            <person name="Barakat M."/>
            <person name="Ortet P."/>
            <person name="Marechal E."/>
            <person name="Cagnac O."/>
            <person name="Amato A."/>
        </authorList>
    </citation>
    <scope>NUCLEOTIDE SEQUENCE [LARGE SCALE GENOMIC DNA]</scope>
</reference>
<evidence type="ECO:0000256" key="16">
    <source>
        <dbReference type="ARBA" id="ARBA00046528"/>
    </source>
</evidence>
<comment type="subcellular location">
    <subcellularLocation>
        <location evidence="2">Mitochondrion inner membrane</location>
        <topology evidence="2">Single-pass membrane protein</topology>
    </subcellularLocation>
</comment>
<gene>
    <name evidence="17" type="ORF">FCC1311_085522</name>
</gene>
<dbReference type="PANTHER" id="PTHR40637:SF1">
    <property type="entry name" value="ESSS SUBUNIT OF NADH:UBIQUINONE OXIDOREDUCTASE (COMPLEX I) PROTEIN"/>
    <property type="match status" value="1"/>
</dbReference>
<proteinExistence type="inferred from homology"/>
<dbReference type="Proteomes" id="UP000241890">
    <property type="component" value="Unassembled WGS sequence"/>
</dbReference>
<keyword evidence="6" id="KW-0679">Respiratory chain</keyword>
<evidence type="ECO:0000256" key="13">
    <source>
        <dbReference type="ARBA" id="ARBA00023136"/>
    </source>
</evidence>
<evidence type="ECO:0000256" key="9">
    <source>
        <dbReference type="ARBA" id="ARBA00022946"/>
    </source>
</evidence>
<evidence type="ECO:0000256" key="6">
    <source>
        <dbReference type="ARBA" id="ARBA00022660"/>
    </source>
</evidence>
<evidence type="ECO:0000256" key="3">
    <source>
        <dbReference type="ARBA" id="ARBA00008915"/>
    </source>
</evidence>
<keyword evidence="7" id="KW-0812">Transmembrane</keyword>
<evidence type="ECO:0000313" key="18">
    <source>
        <dbReference type="Proteomes" id="UP000241890"/>
    </source>
</evidence>
<comment type="function">
    <text evidence="1">Accessory subunit of the mitochondrial membrane respiratory chain NADH dehydrogenase (Complex I), that is believed not to be involved in catalysis. Complex I functions in the transfer of electrons from NADH to the respiratory chain. The immediate electron acceptor for the enzyme is believed to be ubiquinone.</text>
</comment>
<evidence type="ECO:0000256" key="14">
    <source>
        <dbReference type="ARBA" id="ARBA00030753"/>
    </source>
</evidence>
<comment type="caution">
    <text evidence="17">The sequence shown here is derived from an EMBL/GenBank/DDBJ whole genome shotgun (WGS) entry which is preliminary data.</text>
</comment>
<dbReference type="PANTHER" id="PTHR40637">
    <property type="entry name" value="ESSS SUBUNIT OF NADH:UBIQUINONE OXIDOREDUCTASE (COMPLEX I) PROTEIN"/>
    <property type="match status" value="1"/>
</dbReference>
<evidence type="ECO:0000256" key="10">
    <source>
        <dbReference type="ARBA" id="ARBA00022982"/>
    </source>
</evidence>
<dbReference type="InterPro" id="IPR019329">
    <property type="entry name" value="NADH_UbQ_OxRdtase_ESSS_su"/>
</dbReference>
<evidence type="ECO:0000256" key="1">
    <source>
        <dbReference type="ARBA" id="ARBA00003195"/>
    </source>
</evidence>
<dbReference type="Pfam" id="PF10183">
    <property type="entry name" value="ESSS"/>
    <property type="match status" value="1"/>
</dbReference>
<dbReference type="AlphaFoldDB" id="A0A2R5GN52"/>
<name>A0A2R5GN52_9STRA</name>
<evidence type="ECO:0000256" key="2">
    <source>
        <dbReference type="ARBA" id="ARBA00004434"/>
    </source>
</evidence>